<feature type="region of interest" description="Disordered" evidence="1">
    <location>
        <begin position="205"/>
        <end position="235"/>
    </location>
</feature>
<feature type="compositionally biased region" description="Low complexity" evidence="1">
    <location>
        <begin position="56"/>
        <end position="103"/>
    </location>
</feature>
<gene>
    <name evidence="3" type="ORF">WJX73_000331</name>
</gene>
<evidence type="ECO:0000313" key="3">
    <source>
        <dbReference type="EMBL" id="KAK9806469.1"/>
    </source>
</evidence>
<feature type="compositionally biased region" description="Low complexity" evidence="1">
    <location>
        <begin position="212"/>
        <end position="235"/>
    </location>
</feature>
<keyword evidence="2" id="KW-0732">Signal</keyword>
<dbReference type="PROSITE" id="PS51257">
    <property type="entry name" value="PROKAR_LIPOPROTEIN"/>
    <property type="match status" value="1"/>
</dbReference>
<evidence type="ECO:0000256" key="1">
    <source>
        <dbReference type="SAM" id="MobiDB-lite"/>
    </source>
</evidence>
<feature type="compositionally biased region" description="Pro residues" evidence="1">
    <location>
        <begin position="116"/>
        <end position="130"/>
    </location>
</feature>
<evidence type="ECO:0000256" key="2">
    <source>
        <dbReference type="SAM" id="SignalP"/>
    </source>
</evidence>
<dbReference type="Proteomes" id="UP001465755">
    <property type="component" value="Unassembled WGS sequence"/>
</dbReference>
<feature type="chain" id="PRO_5043968373" description="ShKT domain-containing protein" evidence="2">
    <location>
        <begin position="25"/>
        <end position="235"/>
    </location>
</feature>
<keyword evidence="4" id="KW-1185">Reference proteome</keyword>
<proteinExistence type="predicted"/>
<reference evidence="3 4" key="1">
    <citation type="journal article" date="2024" name="Nat. Commun.">
        <title>Phylogenomics reveals the evolutionary origins of lichenization in chlorophyte algae.</title>
        <authorList>
            <person name="Puginier C."/>
            <person name="Libourel C."/>
            <person name="Otte J."/>
            <person name="Skaloud P."/>
            <person name="Haon M."/>
            <person name="Grisel S."/>
            <person name="Petersen M."/>
            <person name="Berrin J.G."/>
            <person name="Delaux P.M."/>
            <person name="Dal Grande F."/>
            <person name="Keller J."/>
        </authorList>
    </citation>
    <scope>NUCLEOTIDE SEQUENCE [LARGE SCALE GENOMIC DNA]</scope>
    <source>
        <strain evidence="3 4">SAG 2036</strain>
    </source>
</reference>
<feature type="region of interest" description="Disordered" evidence="1">
    <location>
        <begin position="50"/>
        <end position="130"/>
    </location>
</feature>
<evidence type="ECO:0008006" key="5">
    <source>
        <dbReference type="Google" id="ProtNLM"/>
    </source>
</evidence>
<dbReference type="PRINTS" id="PR01217">
    <property type="entry name" value="PRICHEXTENSN"/>
</dbReference>
<comment type="caution">
    <text evidence="3">The sequence shown here is derived from an EMBL/GenBank/DDBJ whole genome shotgun (WGS) entry which is preliminary data.</text>
</comment>
<dbReference type="EMBL" id="JALJOQ010000037">
    <property type="protein sequence ID" value="KAK9806469.1"/>
    <property type="molecule type" value="Genomic_DNA"/>
</dbReference>
<feature type="signal peptide" evidence="2">
    <location>
        <begin position="1"/>
        <end position="24"/>
    </location>
</feature>
<name>A0AAW1P9U9_9CHLO</name>
<organism evidence="3 4">
    <name type="scientific">Symbiochloris irregularis</name>
    <dbReference type="NCBI Taxonomy" id="706552"/>
    <lineage>
        <taxon>Eukaryota</taxon>
        <taxon>Viridiplantae</taxon>
        <taxon>Chlorophyta</taxon>
        <taxon>core chlorophytes</taxon>
        <taxon>Trebouxiophyceae</taxon>
        <taxon>Trebouxiales</taxon>
        <taxon>Trebouxiaceae</taxon>
        <taxon>Symbiochloris</taxon>
    </lineage>
</organism>
<accession>A0AAW1P9U9</accession>
<dbReference type="AlphaFoldDB" id="A0AAW1P9U9"/>
<evidence type="ECO:0000313" key="4">
    <source>
        <dbReference type="Proteomes" id="UP001465755"/>
    </source>
</evidence>
<sequence length="235" mass="23771">MSGKPQTLLLVALALACLCANCSAIRSQDQVAGRQDEAAINAQIGRQLQQSYASASGTGTNVQTGTQTTGPNGQTTSSGEDLTAPPGGSTTSSVSSYAPTSPGGAKPTPIPVVVASPPPPSPPPPPPCTDVPPPKNGFTCAQQKAFGKCEASWMLLNGWCKTTCGHCPSQPPPPSLSPPPPVFPLPLFPLPLPSPIPFPSLPTPQVTYGSPCDQSDYQSGSGSVSASASCTSYGK</sequence>
<protein>
    <recommendedName>
        <fullName evidence="5">ShKT domain-containing protein</fullName>
    </recommendedName>
</protein>